<keyword evidence="2 8" id="KW-0963">Cytoplasm</keyword>
<feature type="binding site" evidence="8">
    <location>
        <position position="182"/>
    </location>
    <ligand>
        <name>ATP</name>
        <dbReference type="ChEBI" id="CHEBI:30616"/>
    </ligand>
</feature>
<dbReference type="CDD" id="cd06571">
    <property type="entry name" value="Bac_DnaA_C"/>
    <property type="match status" value="1"/>
</dbReference>
<dbReference type="SMART" id="SM00382">
    <property type="entry name" value="AAA"/>
    <property type="match status" value="1"/>
</dbReference>
<feature type="region of interest" description="Domain I, interacts with DnaA modulators" evidence="8">
    <location>
        <begin position="1"/>
        <end position="109"/>
    </location>
</feature>
<dbReference type="AlphaFoldDB" id="A0A517T5S4"/>
<feature type="region of interest" description="Domain IV, binds dsDNA" evidence="8">
    <location>
        <begin position="351"/>
        <end position="480"/>
    </location>
</feature>
<dbReference type="InterPro" id="IPR024633">
    <property type="entry name" value="DnaA_N_dom"/>
</dbReference>
<feature type="domain" description="AAA+ ATPase" evidence="12">
    <location>
        <begin position="167"/>
        <end position="301"/>
    </location>
</feature>
<gene>
    <name evidence="14" type="primary">dnaA_2</name>
    <name evidence="8" type="synonym">dnaA</name>
    <name evidence="14" type="ORF">V22_09450</name>
</gene>
<keyword evidence="15" id="KW-1185">Reference proteome</keyword>
<dbReference type="GO" id="GO:0006275">
    <property type="term" value="P:regulation of DNA replication"/>
    <property type="evidence" value="ECO:0007669"/>
    <property type="project" value="UniProtKB-UniRule"/>
</dbReference>
<keyword evidence="5 8" id="KW-0067">ATP-binding</keyword>
<dbReference type="Gene3D" id="3.30.300.180">
    <property type="match status" value="1"/>
</dbReference>
<evidence type="ECO:0000313" key="14">
    <source>
        <dbReference type="EMBL" id="QDT63720.1"/>
    </source>
</evidence>
<evidence type="ECO:0000313" key="15">
    <source>
        <dbReference type="Proteomes" id="UP000319976"/>
    </source>
</evidence>
<keyword evidence="6 8" id="KW-0446">Lipid-binding</keyword>
<feature type="domain" description="Chromosomal replication initiator DnaA C-terminal" evidence="13">
    <location>
        <begin position="378"/>
        <end position="447"/>
    </location>
</feature>
<dbReference type="InterPro" id="IPR001957">
    <property type="entry name" value="Chromosome_initiator_DnaA"/>
</dbReference>
<comment type="caution">
    <text evidence="8">Lacks conserved residue(s) required for the propagation of feature annotation.</text>
</comment>
<evidence type="ECO:0000256" key="9">
    <source>
        <dbReference type="NCBIfam" id="TIGR00362"/>
    </source>
</evidence>
<dbReference type="OrthoDB" id="9807019at2"/>
<dbReference type="HAMAP" id="MF_00377">
    <property type="entry name" value="DnaA_bact"/>
    <property type="match status" value="1"/>
</dbReference>
<comment type="function">
    <text evidence="8 10">Plays an essential role in the initiation and regulation of chromosomal replication. ATP-DnaA binds to the origin of replication (oriC) to initiate formation of the DNA replication initiation complex once per cell cycle. Binds the DnaA box (a 9 base pair repeat at the origin) and separates the double-stranded (ds)DNA. Forms a right-handed helical filament on oriC DNA; dsDNA binds to the exterior of the filament while single-stranded (ss)DNA is stabiized in the filament's interior. The ATP-DnaA-oriC complex binds and stabilizes one strand of the AT-rich DNA unwinding element (DUE), permitting loading of DNA polymerase. After initiation quickly degrades to an ADP-DnaA complex that is not apt for DNA replication. Binds acidic phospholipids.</text>
</comment>
<evidence type="ECO:0000256" key="8">
    <source>
        <dbReference type="HAMAP-Rule" id="MF_00377"/>
    </source>
</evidence>
<keyword evidence="3 8" id="KW-0235">DNA replication</keyword>
<dbReference type="InterPro" id="IPR018312">
    <property type="entry name" value="Chromosome_initiator_DnaA_CS"/>
</dbReference>
<keyword evidence="4 8" id="KW-0547">Nucleotide-binding</keyword>
<evidence type="ECO:0000256" key="7">
    <source>
        <dbReference type="ARBA" id="ARBA00023125"/>
    </source>
</evidence>
<dbReference type="InterPro" id="IPR027417">
    <property type="entry name" value="P-loop_NTPase"/>
</dbReference>
<evidence type="ECO:0000256" key="10">
    <source>
        <dbReference type="RuleBase" id="RU000577"/>
    </source>
</evidence>
<comment type="subcellular location">
    <subcellularLocation>
        <location evidence="8">Cytoplasm</location>
    </subcellularLocation>
</comment>
<dbReference type="EMBL" id="CP036316">
    <property type="protein sequence ID" value="QDT63720.1"/>
    <property type="molecule type" value="Genomic_DNA"/>
</dbReference>
<dbReference type="Pfam" id="PF00308">
    <property type="entry name" value="Bac_DnaA"/>
    <property type="match status" value="1"/>
</dbReference>
<evidence type="ECO:0000256" key="4">
    <source>
        <dbReference type="ARBA" id="ARBA00022741"/>
    </source>
</evidence>
<comment type="similarity">
    <text evidence="1 8 11">Belongs to the DnaA family.</text>
</comment>
<feature type="binding site" evidence="8">
    <location>
        <position position="180"/>
    </location>
    <ligand>
        <name>ATP</name>
        <dbReference type="ChEBI" id="CHEBI:30616"/>
    </ligand>
</feature>
<dbReference type="KEGG" id="chya:V22_09450"/>
<dbReference type="InterPro" id="IPR038454">
    <property type="entry name" value="DnaA_N_sf"/>
</dbReference>
<evidence type="ECO:0000256" key="11">
    <source>
        <dbReference type="RuleBase" id="RU004227"/>
    </source>
</evidence>
<dbReference type="Pfam" id="PF11638">
    <property type="entry name" value="DnaA_N"/>
    <property type="match status" value="1"/>
</dbReference>
<dbReference type="SUPFAM" id="SSF48295">
    <property type="entry name" value="TrpR-like"/>
    <property type="match status" value="1"/>
</dbReference>
<dbReference type="Gene3D" id="1.10.8.60">
    <property type="match status" value="1"/>
</dbReference>
<dbReference type="GO" id="GO:0006270">
    <property type="term" value="P:DNA replication initiation"/>
    <property type="evidence" value="ECO:0007669"/>
    <property type="project" value="UniProtKB-UniRule"/>
</dbReference>
<evidence type="ECO:0000259" key="13">
    <source>
        <dbReference type="SMART" id="SM00760"/>
    </source>
</evidence>
<dbReference type="InterPro" id="IPR013317">
    <property type="entry name" value="DnaA_dom"/>
</dbReference>
<evidence type="ECO:0000256" key="1">
    <source>
        <dbReference type="ARBA" id="ARBA00006583"/>
    </source>
</evidence>
<dbReference type="GO" id="GO:0005886">
    <property type="term" value="C:plasma membrane"/>
    <property type="evidence" value="ECO:0007669"/>
    <property type="project" value="TreeGrafter"/>
</dbReference>
<dbReference type="GO" id="GO:0008289">
    <property type="term" value="F:lipid binding"/>
    <property type="evidence" value="ECO:0007669"/>
    <property type="project" value="UniProtKB-KW"/>
</dbReference>
<dbReference type="Proteomes" id="UP000319976">
    <property type="component" value="Chromosome"/>
</dbReference>
<accession>A0A517T5S4</accession>
<dbReference type="Pfam" id="PF08299">
    <property type="entry name" value="Bac_DnaA_C"/>
    <property type="match status" value="1"/>
</dbReference>
<dbReference type="GO" id="GO:0005524">
    <property type="term" value="F:ATP binding"/>
    <property type="evidence" value="ECO:0007669"/>
    <property type="project" value="UniProtKB-UniRule"/>
</dbReference>
<dbReference type="Gene3D" id="1.10.1750.10">
    <property type="match status" value="1"/>
</dbReference>
<dbReference type="InterPro" id="IPR010921">
    <property type="entry name" value="Trp_repressor/repl_initiator"/>
</dbReference>
<evidence type="ECO:0000256" key="6">
    <source>
        <dbReference type="ARBA" id="ARBA00023121"/>
    </source>
</evidence>
<evidence type="ECO:0000256" key="2">
    <source>
        <dbReference type="ARBA" id="ARBA00022490"/>
    </source>
</evidence>
<dbReference type="GO" id="GO:0003688">
    <property type="term" value="F:DNA replication origin binding"/>
    <property type="evidence" value="ECO:0007669"/>
    <property type="project" value="UniProtKB-UniRule"/>
</dbReference>
<feature type="binding site" evidence="8">
    <location>
        <position position="178"/>
    </location>
    <ligand>
        <name>ATP</name>
        <dbReference type="ChEBI" id="CHEBI:30616"/>
    </ligand>
</feature>
<dbReference type="PRINTS" id="PR00051">
    <property type="entry name" value="DNAA"/>
</dbReference>
<evidence type="ECO:0000259" key="12">
    <source>
        <dbReference type="SMART" id="SM00382"/>
    </source>
</evidence>
<dbReference type="InterPro" id="IPR020591">
    <property type="entry name" value="Chromosome_initiator_DnaA-like"/>
</dbReference>
<proteinExistence type="inferred from homology"/>
<evidence type="ECO:0000256" key="5">
    <source>
        <dbReference type="ARBA" id="ARBA00022840"/>
    </source>
</evidence>
<comment type="domain">
    <text evidence="8">Domain I is involved in oligomerization and binding regulators, domain II is flexibile and of varying length in different bacteria, domain III forms the AAA+ region, while domain IV binds dsDNA.</text>
</comment>
<dbReference type="PANTHER" id="PTHR30050:SF2">
    <property type="entry name" value="CHROMOSOMAL REPLICATION INITIATOR PROTEIN DNAA"/>
    <property type="match status" value="1"/>
</dbReference>
<keyword evidence="7 8" id="KW-0238">DNA-binding</keyword>
<protein>
    <recommendedName>
        <fullName evidence="8 9">Chromosomal replication initiator protein DnaA</fullName>
    </recommendedName>
</protein>
<dbReference type="GO" id="GO:0005737">
    <property type="term" value="C:cytoplasm"/>
    <property type="evidence" value="ECO:0007669"/>
    <property type="project" value="UniProtKB-SubCell"/>
</dbReference>
<dbReference type="InterPro" id="IPR013159">
    <property type="entry name" value="DnaA_C"/>
</dbReference>
<dbReference type="NCBIfam" id="TIGR00362">
    <property type="entry name" value="DnaA"/>
    <property type="match status" value="1"/>
</dbReference>
<sequence>MQPAKPRDLASTAGLTSGILKSVKAALDETTYRNWFENKIDLTVEDNFLTIAVGSPFLLSWMQRHFSGVLKDAARESLGHPVQLRFVVDGKLAAVSSNQSAQKLKVENNSVSGGRPALRQAVNQAPPARRHQRAQRKFADFADYVVGPCNEFAFTASLRLAGAPSDAPTPLFLHGGVGVGKTHLLEAVYRRVRGGHVGIQVAYMSAESFCNYFSEALRDRTMPAFRQRVRAADVLILDDVDFFEGKKSFQEELLHTLQSFEQRGRSVVLAADRHPRLFTKTSEELISRFLAGTVCRLQQPEYDTRLKILERKSARSPERLEPAVREFIAKRFRNNVRELEGALNCLDTYAAMTGRQINQTVARRVLAELERDCLRIVQVHDVERAVCEVFGIEVDSLRSSKRNRSISRPRMLAMYLARKHTEAAYAEIGEHFGGRNHSTVISAERKVHDWLTDGTKITVTEGSLPMGEVIETIEARLQAS</sequence>
<dbReference type="PROSITE" id="PS01008">
    <property type="entry name" value="DNAA"/>
    <property type="match status" value="1"/>
</dbReference>
<reference evidence="14 15" key="1">
    <citation type="submission" date="2019-02" db="EMBL/GenBank/DDBJ databases">
        <title>Deep-cultivation of Planctomycetes and their phenomic and genomic characterization uncovers novel biology.</title>
        <authorList>
            <person name="Wiegand S."/>
            <person name="Jogler M."/>
            <person name="Boedeker C."/>
            <person name="Pinto D."/>
            <person name="Vollmers J."/>
            <person name="Rivas-Marin E."/>
            <person name="Kohn T."/>
            <person name="Peeters S.H."/>
            <person name="Heuer A."/>
            <person name="Rast P."/>
            <person name="Oberbeckmann S."/>
            <person name="Bunk B."/>
            <person name="Jeske O."/>
            <person name="Meyerdierks A."/>
            <person name="Storesund J.E."/>
            <person name="Kallscheuer N."/>
            <person name="Luecker S."/>
            <person name="Lage O.M."/>
            <person name="Pohl T."/>
            <person name="Merkel B.J."/>
            <person name="Hornburger P."/>
            <person name="Mueller R.-W."/>
            <person name="Bruemmer F."/>
            <person name="Labrenz M."/>
            <person name="Spormann A.M."/>
            <person name="Op den Camp H."/>
            <person name="Overmann J."/>
            <person name="Amann R."/>
            <person name="Jetten M.S.M."/>
            <person name="Mascher T."/>
            <person name="Medema M.H."/>
            <person name="Devos D.P."/>
            <person name="Kaster A.-K."/>
            <person name="Ovreas L."/>
            <person name="Rohde M."/>
            <person name="Galperin M.Y."/>
            <person name="Jogler C."/>
        </authorList>
    </citation>
    <scope>NUCLEOTIDE SEQUENCE [LARGE SCALE GENOMIC DNA]</scope>
    <source>
        <strain evidence="14 15">V22</strain>
    </source>
</reference>
<name>A0A517T5S4_9PLAN</name>
<organism evidence="14 15">
    <name type="scientific">Calycomorphotria hydatis</name>
    <dbReference type="NCBI Taxonomy" id="2528027"/>
    <lineage>
        <taxon>Bacteria</taxon>
        <taxon>Pseudomonadati</taxon>
        <taxon>Planctomycetota</taxon>
        <taxon>Planctomycetia</taxon>
        <taxon>Planctomycetales</taxon>
        <taxon>Planctomycetaceae</taxon>
        <taxon>Calycomorphotria</taxon>
    </lineage>
</organism>
<dbReference type="SMART" id="SM00760">
    <property type="entry name" value="Bac_DnaA_C"/>
    <property type="match status" value="1"/>
</dbReference>
<dbReference type="Gene3D" id="3.40.50.300">
    <property type="entry name" value="P-loop containing nucleotide triphosphate hydrolases"/>
    <property type="match status" value="1"/>
</dbReference>
<evidence type="ECO:0000256" key="3">
    <source>
        <dbReference type="ARBA" id="ARBA00022705"/>
    </source>
</evidence>
<dbReference type="PANTHER" id="PTHR30050">
    <property type="entry name" value="CHROMOSOMAL REPLICATION INITIATOR PROTEIN DNAA"/>
    <property type="match status" value="1"/>
</dbReference>
<comment type="subunit">
    <text evidence="8">Oligomerizes as a right-handed, spiral filament on DNA at oriC.</text>
</comment>
<dbReference type="InterPro" id="IPR003593">
    <property type="entry name" value="AAA+_ATPase"/>
</dbReference>
<dbReference type="CDD" id="cd00009">
    <property type="entry name" value="AAA"/>
    <property type="match status" value="1"/>
</dbReference>
<feature type="binding site" evidence="8">
    <location>
        <position position="181"/>
    </location>
    <ligand>
        <name>ATP</name>
        <dbReference type="ChEBI" id="CHEBI:30616"/>
    </ligand>
</feature>
<dbReference type="SUPFAM" id="SSF52540">
    <property type="entry name" value="P-loop containing nucleoside triphosphate hydrolases"/>
    <property type="match status" value="1"/>
</dbReference>